<accession>A0A6M3IIC9</accession>
<organism evidence="1">
    <name type="scientific">viral metagenome</name>
    <dbReference type="NCBI Taxonomy" id="1070528"/>
    <lineage>
        <taxon>unclassified sequences</taxon>
        <taxon>metagenomes</taxon>
        <taxon>organismal metagenomes</taxon>
    </lineage>
</organism>
<dbReference type="EMBL" id="MT141257">
    <property type="protein sequence ID" value="QJA57153.1"/>
    <property type="molecule type" value="Genomic_DNA"/>
</dbReference>
<reference evidence="1" key="1">
    <citation type="submission" date="2020-03" db="EMBL/GenBank/DDBJ databases">
        <title>The deep terrestrial virosphere.</title>
        <authorList>
            <person name="Holmfeldt K."/>
            <person name="Nilsson E."/>
            <person name="Simone D."/>
            <person name="Lopez-Fernandez M."/>
            <person name="Wu X."/>
            <person name="de Brujin I."/>
            <person name="Lundin D."/>
            <person name="Andersson A."/>
            <person name="Bertilsson S."/>
            <person name="Dopson M."/>
        </authorList>
    </citation>
    <scope>NUCLEOTIDE SEQUENCE</scope>
    <source>
        <strain evidence="1">MM415B01699</strain>
    </source>
</reference>
<dbReference type="AlphaFoldDB" id="A0A6M3IIC9"/>
<gene>
    <name evidence="1" type="ORF">MM415B01699_0003</name>
</gene>
<evidence type="ECO:0000313" key="1">
    <source>
        <dbReference type="EMBL" id="QJA57153.1"/>
    </source>
</evidence>
<sequence>MELAKRVAQGHPPREIMKEIKVSGSRLSVLKANPLFQKQVEKYRRLEDDKYRKAVEVFGEKTKTIAEELVRLVESPLTPHKVKLDAGLAILDRVAESTGGKSGRMAEMTFEQTLKVTKRALGWDSEEGEPLDGTDWDSAQAALDEDVVDVQEEVN</sequence>
<name>A0A6M3IIC9_9ZZZZ</name>
<protein>
    <submittedName>
        <fullName evidence="1">Uncharacterized protein</fullName>
    </submittedName>
</protein>
<proteinExistence type="predicted"/>